<evidence type="ECO:0000313" key="2">
    <source>
        <dbReference type="Proteomes" id="UP000177932"/>
    </source>
</evidence>
<dbReference type="STRING" id="1802158.A2827_01385"/>
<sequence length="101" mass="11141">MPSKKKEADYKFLGNCPICGKKFEGNEVTPVEEEDGMNTLYAECGKCRSSVVLGVIKNVPGLVTTIGMLTDMKLEDIDRLASLPALTADDVLEVHKYFELK</sequence>
<organism evidence="1 2">
    <name type="scientific">Candidatus Spechtbacteria bacterium RIFCSPHIGHO2_01_FULL_43_30</name>
    <dbReference type="NCBI Taxonomy" id="1802158"/>
    <lineage>
        <taxon>Bacteria</taxon>
        <taxon>Candidatus Spechtiibacteriota</taxon>
    </lineage>
</organism>
<reference evidence="1 2" key="1">
    <citation type="journal article" date="2016" name="Nat. Commun.">
        <title>Thousands of microbial genomes shed light on interconnected biogeochemical processes in an aquifer system.</title>
        <authorList>
            <person name="Anantharaman K."/>
            <person name="Brown C.T."/>
            <person name="Hug L.A."/>
            <person name="Sharon I."/>
            <person name="Castelle C.J."/>
            <person name="Probst A.J."/>
            <person name="Thomas B.C."/>
            <person name="Singh A."/>
            <person name="Wilkins M.J."/>
            <person name="Karaoz U."/>
            <person name="Brodie E.L."/>
            <person name="Williams K.H."/>
            <person name="Hubbard S.S."/>
            <person name="Banfield J.F."/>
        </authorList>
    </citation>
    <scope>NUCLEOTIDE SEQUENCE [LARGE SCALE GENOMIC DNA]</scope>
</reference>
<comment type="caution">
    <text evidence="1">The sequence shown here is derived from an EMBL/GenBank/DDBJ whole genome shotgun (WGS) entry which is preliminary data.</text>
</comment>
<protein>
    <submittedName>
        <fullName evidence="1">Uncharacterized protein</fullName>
    </submittedName>
</protein>
<dbReference type="EMBL" id="MHOD01000015">
    <property type="protein sequence ID" value="OGZ58045.1"/>
    <property type="molecule type" value="Genomic_DNA"/>
</dbReference>
<dbReference type="Proteomes" id="UP000177932">
    <property type="component" value="Unassembled WGS sequence"/>
</dbReference>
<proteinExistence type="predicted"/>
<dbReference type="AlphaFoldDB" id="A0A1G2H6E7"/>
<accession>A0A1G2H6E7</accession>
<evidence type="ECO:0000313" key="1">
    <source>
        <dbReference type="EMBL" id="OGZ58045.1"/>
    </source>
</evidence>
<name>A0A1G2H6E7_9BACT</name>
<gene>
    <name evidence="1" type="ORF">A2827_01385</name>
</gene>